<evidence type="ECO:0000259" key="1">
    <source>
        <dbReference type="Pfam" id="PF20700"/>
    </source>
</evidence>
<evidence type="ECO:0000313" key="3">
    <source>
        <dbReference type="Proteomes" id="UP000005408"/>
    </source>
</evidence>
<protein>
    <recommendedName>
        <fullName evidence="1">Mutator-like transposase domain-containing protein</fullName>
    </recommendedName>
</protein>
<proteinExistence type="predicted"/>
<keyword evidence="3" id="KW-1185">Reference proteome</keyword>
<name>A0A8W8JAQ5_MAGGI</name>
<dbReference type="Pfam" id="PF20700">
    <property type="entry name" value="Mutator"/>
    <property type="match status" value="1"/>
</dbReference>
<evidence type="ECO:0000313" key="2">
    <source>
        <dbReference type="EnsemblMetazoa" id="G17577.3:cds"/>
    </source>
</evidence>
<dbReference type="AlphaFoldDB" id="A0A8W8JAQ5"/>
<organism evidence="2 3">
    <name type="scientific">Magallana gigas</name>
    <name type="common">Pacific oyster</name>
    <name type="synonym">Crassostrea gigas</name>
    <dbReference type="NCBI Taxonomy" id="29159"/>
    <lineage>
        <taxon>Eukaryota</taxon>
        <taxon>Metazoa</taxon>
        <taxon>Spiralia</taxon>
        <taxon>Lophotrochozoa</taxon>
        <taxon>Mollusca</taxon>
        <taxon>Bivalvia</taxon>
        <taxon>Autobranchia</taxon>
        <taxon>Pteriomorphia</taxon>
        <taxon>Ostreida</taxon>
        <taxon>Ostreoidea</taxon>
        <taxon>Ostreidae</taxon>
        <taxon>Magallana</taxon>
    </lineage>
</organism>
<feature type="domain" description="Mutator-like transposase" evidence="1">
    <location>
        <begin position="76"/>
        <end position="251"/>
    </location>
</feature>
<dbReference type="EnsemblMetazoa" id="G17577.3">
    <property type="protein sequence ID" value="G17577.3:cds"/>
    <property type="gene ID" value="G17577"/>
</dbReference>
<accession>A0A8W8JAQ5</accession>
<reference evidence="2" key="1">
    <citation type="submission" date="2022-08" db="UniProtKB">
        <authorList>
            <consortium name="EnsemblMetazoa"/>
        </authorList>
    </citation>
    <scope>IDENTIFICATION</scope>
    <source>
        <strain evidence="2">05x7-T-G4-1.051#20</strain>
    </source>
</reference>
<sequence>MAKFKGKFCKKGRDKINEALERGRESRWRQETATAANVVPIISYDHEYAACDIPDPSQQIEIPLDENLKEGEWRVGRRVVELGILADGLKSCQLCSQPLHLNDCTGEKKFGLGHMLLIRCNYCQLVNEIPTGSRHKTIAGDIAWDVNTKLAAGMIDAGLGEMHVNSLLSAMNIPTIPPKSIKCREREIVPHLADMAEETCRKNLEEEVRLSDGNLTASFDGAWQKRGTGRAYNSLTGHATLIGESTKKCLGKAGQHFGHGQ</sequence>
<dbReference type="Proteomes" id="UP000005408">
    <property type="component" value="Unassembled WGS sequence"/>
</dbReference>
<dbReference type="InterPro" id="IPR049012">
    <property type="entry name" value="Mutator_transp_dom"/>
</dbReference>